<organism evidence="3 4">
    <name type="scientific">Spodoptera exigua</name>
    <name type="common">Beet armyworm</name>
    <name type="synonym">Noctua fulgens</name>
    <dbReference type="NCBI Taxonomy" id="7107"/>
    <lineage>
        <taxon>Eukaryota</taxon>
        <taxon>Metazoa</taxon>
        <taxon>Ecdysozoa</taxon>
        <taxon>Arthropoda</taxon>
        <taxon>Hexapoda</taxon>
        <taxon>Insecta</taxon>
        <taxon>Pterygota</taxon>
        <taxon>Neoptera</taxon>
        <taxon>Endopterygota</taxon>
        <taxon>Lepidoptera</taxon>
        <taxon>Glossata</taxon>
        <taxon>Ditrysia</taxon>
        <taxon>Noctuoidea</taxon>
        <taxon>Noctuidae</taxon>
        <taxon>Amphipyrinae</taxon>
        <taxon>Spodoptera</taxon>
    </lineage>
</organism>
<comment type="caution">
    <text evidence="3">The sequence shown here is derived from an EMBL/GenBank/DDBJ whole genome shotgun (WGS) entry which is preliminary data.</text>
</comment>
<evidence type="ECO:0000313" key="4">
    <source>
        <dbReference type="Proteomes" id="UP000814243"/>
    </source>
</evidence>
<feature type="domain" description="Cullin N-terminal" evidence="2">
    <location>
        <begin position="3"/>
        <end position="211"/>
    </location>
</feature>
<reference evidence="3" key="1">
    <citation type="journal article" date="2021" name="G3 (Bethesda)">
        <title>Genome and transcriptome analysis of the beet armyworm Spodoptera exigua reveals targets for pest control. .</title>
        <authorList>
            <person name="Simon S."/>
            <person name="Breeschoten T."/>
            <person name="Jansen H.J."/>
            <person name="Dirks R.P."/>
            <person name="Schranz M.E."/>
            <person name="Ros V.I.D."/>
        </authorList>
    </citation>
    <scope>NUCLEOTIDE SEQUENCE</scope>
    <source>
        <strain evidence="3">TB_SE_WUR_2020</strain>
    </source>
</reference>
<dbReference type="EMBL" id="JACEFF010000473">
    <property type="protein sequence ID" value="KAH9636853.1"/>
    <property type="molecule type" value="Genomic_DNA"/>
</dbReference>
<protein>
    <recommendedName>
        <fullName evidence="2">Cullin N-terminal domain-containing protein</fullName>
    </recommendedName>
</protein>
<proteinExistence type="inferred from homology"/>
<dbReference type="GO" id="GO:0006511">
    <property type="term" value="P:ubiquitin-dependent protein catabolic process"/>
    <property type="evidence" value="ECO:0007669"/>
    <property type="project" value="InterPro"/>
</dbReference>
<dbReference type="AlphaFoldDB" id="A0A922MHY4"/>
<dbReference type="GO" id="GO:0031625">
    <property type="term" value="F:ubiquitin protein ligase binding"/>
    <property type="evidence" value="ECO:0007669"/>
    <property type="project" value="InterPro"/>
</dbReference>
<gene>
    <name evidence="3" type="ORF">HF086_017808</name>
</gene>
<accession>A0A922MHY4</accession>
<dbReference type="InterPro" id="IPR001373">
    <property type="entry name" value="Cullin_N"/>
</dbReference>
<evidence type="ECO:0000259" key="2">
    <source>
        <dbReference type="Pfam" id="PF00888"/>
    </source>
</evidence>
<sequence>MHTSVGELGLEIWERVLIKPLSSALTGRIVRGLGAARQSPLDPALGDTLREAIRSTVAVRAFRLRGPLQLYQALVLEPYLAAAAAAHAQLAADLLAAGDVAHYTTHALAGLDREVSLGARYLDSSSAEAVRACYERAAVAAHLPALHATVAGLLRAAAGRPRRPHRAPAERRADLRRMYTLLRPLGAAALRPLVDAAHAQAAADGRALLAQPHSKDEVLTTYFLTPSHTHSPTYLNLRHNKMLPKPYW</sequence>
<comment type="similarity">
    <text evidence="1">Belongs to the cullin family.</text>
</comment>
<evidence type="ECO:0000313" key="3">
    <source>
        <dbReference type="EMBL" id="KAH9636853.1"/>
    </source>
</evidence>
<dbReference type="SUPFAM" id="SSF74788">
    <property type="entry name" value="Cullin repeat-like"/>
    <property type="match status" value="1"/>
</dbReference>
<dbReference type="Gene3D" id="1.20.1310.10">
    <property type="entry name" value="Cullin Repeats"/>
    <property type="match status" value="1"/>
</dbReference>
<name>A0A922MHY4_SPOEX</name>
<dbReference type="Proteomes" id="UP000814243">
    <property type="component" value="Unassembled WGS sequence"/>
</dbReference>
<evidence type="ECO:0000256" key="1">
    <source>
        <dbReference type="ARBA" id="ARBA00006019"/>
    </source>
</evidence>
<dbReference type="InterPro" id="IPR016159">
    <property type="entry name" value="Cullin_repeat-like_dom_sf"/>
</dbReference>
<dbReference type="Pfam" id="PF00888">
    <property type="entry name" value="Cullin"/>
    <property type="match status" value="1"/>
</dbReference>